<feature type="domain" description="TRASH" evidence="5">
    <location>
        <begin position="460"/>
        <end position="495"/>
    </location>
</feature>
<feature type="region of interest" description="Disordered" evidence="4">
    <location>
        <begin position="724"/>
        <end position="787"/>
    </location>
</feature>
<dbReference type="InterPro" id="IPR011017">
    <property type="entry name" value="TRASH_dom"/>
</dbReference>
<dbReference type="Pfam" id="PF25561">
    <property type="entry name" value="QRICH1"/>
    <property type="match status" value="1"/>
</dbReference>
<evidence type="ECO:0000256" key="2">
    <source>
        <dbReference type="ARBA" id="ARBA00022553"/>
    </source>
</evidence>
<keyword evidence="1" id="KW-1017">Isopeptide bond</keyword>
<reference evidence="6 7" key="1">
    <citation type="journal article" date="2014" name="Nature">
        <title>The genomic substrate for adaptive radiation in African cichlid fish.</title>
        <authorList>
            <person name="Brawand D."/>
            <person name="Wagner C.E."/>
            <person name="Li Y.I."/>
            <person name="Malinsky M."/>
            <person name="Keller I."/>
            <person name="Fan S."/>
            <person name="Simakov O."/>
            <person name="Ng A.Y."/>
            <person name="Lim Z.W."/>
            <person name="Bezault E."/>
            <person name="Turner-Maier J."/>
            <person name="Johnson J."/>
            <person name="Alcazar R."/>
            <person name="Noh H.J."/>
            <person name="Russell P."/>
            <person name="Aken B."/>
            <person name="Alfoldi J."/>
            <person name="Amemiya C."/>
            <person name="Azzouzi N."/>
            <person name="Baroiller J.F."/>
            <person name="Barloy-Hubler F."/>
            <person name="Berlin A."/>
            <person name="Bloomquist R."/>
            <person name="Carleton K.L."/>
            <person name="Conte M.A."/>
            <person name="D'Cotta H."/>
            <person name="Eshel O."/>
            <person name="Gaffney L."/>
            <person name="Galibert F."/>
            <person name="Gante H.F."/>
            <person name="Gnerre S."/>
            <person name="Greuter L."/>
            <person name="Guyon R."/>
            <person name="Haddad N.S."/>
            <person name="Haerty W."/>
            <person name="Harris R.M."/>
            <person name="Hofmann H.A."/>
            <person name="Hourlier T."/>
            <person name="Hulata G."/>
            <person name="Jaffe D.B."/>
            <person name="Lara M."/>
            <person name="Lee A.P."/>
            <person name="MacCallum I."/>
            <person name="Mwaiko S."/>
            <person name="Nikaido M."/>
            <person name="Nishihara H."/>
            <person name="Ozouf-Costaz C."/>
            <person name="Penman D.J."/>
            <person name="Przybylski D."/>
            <person name="Rakotomanga M."/>
            <person name="Renn S.C.P."/>
            <person name="Ribeiro F.J."/>
            <person name="Ron M."/>
            <person name="Salzburger W."/>
            <person name="Sanchez-Pulido L."/>
            <person name="Santos M.E."/>
            <person name="Searle S."/>
            <person name="Sharpe T."/>
            <person name="Swofford R."/>
            <person name="Tan F.J."/>
            <person name="Williams L."/>
            <person name="Young S."/>
            <person name="Yin S."/>
            <person name="Okada N."/>
            <person name="Kocher T.D."/>
            <person name="Miska E.A."/>
            <person name="Lander E.S."/>
            <person name="Venkatesh B."/>
            <person name="Fernald R.D."/>
            <person name="Meyer A."/>
            <person name="Ponting C.P."/>
            <person name="Streelman J.T."/>
            <person name="Lindblad-Toh K."/>
            <person name="Seehausen O."/>
            <person name="Di Palma F."/>
        </authorList>
    </citation>
    <scope>NUCLEOTIDE SEQUENCE</scope>
</reference>
<feature type="domain" description="TRASH" evidence="5">
    <location>
        <begin position="70"/>
        <end position="106"/>
    </location>
</feature>
<feature type="compositionally biased region" description="Basic and acidic residues" evidence="4">
    <location>
        <begin position="730"/>
        <end position="771"/>
    </location>
</feature>
<protein>
    <submittedName>
        <fullName evidence="6">Zinc finger MYM-type protein 4-like</fullName>
    </submittedName>
</protein>
<feature type="domain" description="TRASH" evidence="5">
    <location>
        <begin position="501"/>
        <end position="536"/>
    </location>
</feature>
<dbReference type="InterPro" id="IPR021893">
    <property type="entry name" value="ZMYM2-like_C"/>
</dbReference>
<keyword evidence="2" id="KW-0597">Phosphoprotein</keyword>
<feature type="region of interest" description="Disordered" evidence="4">
    <location>
        <begin position="1101"/>
        <end position="1121"/>
    </location>
</feature>
<feature type="domain" description="TRASH" evidence="5">
    <location>
        <begin position="111"/>
        <end position="150"/>
    </location>
</feature>
<evidence type="ECO:0000313" key="6">
    <source>
        <dbReference type="Ensembl" id="ENSMZEP00005034876.1"/>
    </source>
</evidence>
<dbReference type="InterPro" id="IPR051284">
    <property type="entry name" value="ZnF_MYMT-QRICH1"/>
</dbReference>
<feature type="domain" description="TRASH" evidence="5">
    <location>
        <begin position="372"/>
        <end position="408"/>
    </location>
</feature>
<feature type="domain" description="TRASH" evidence="5">
    <location>
        <begin position="245"/>
        <end position="283"/>
    </location>
</feature>
<name>A0A3P9DL26_9CICH</name>
<feature type="domain" description="TRASH" evidence="5">
    <location>
        <begin position="200"/>
        <end position="236"/>
    </location>
</feature>
<keyword evidence="7" id="KW-1185">Reference proteome</keyword>
<dbReference type="PANTHER" id="PTHR45736">
    <property type="entry name" value="ZINC FINGER MYM-TYPE PROTEIN"/>
    <property type="match status" value="1"/>
</dbReference>
<reference evidence="6" key="2">
    <citation type="submission" date="2025-08" db="UniProtKB">
        <authorList>
            <consortium name="Ensembl"/>
        </authorList>
    </citation>
    <scope>IDENTIFICATION</scope>
</reference>
<proteinExistence type="predicted"/>
<dbReference type="Proteomes" id="UP000265160">
    <property type="component" value="LG22"/>
</dbReference>
<organism evidence="6 7">
    <name type="scientific">Maylandia zebra</name>
    <name type="common">zebra mbuna</name>
    <dbReference type="NCBI Taxonomy" id="106582"/>
    <lineage>
        <taxon>Eukaryota</taxon>
        <taxon>Metazoa</taxon>
        <taxon>Chordata</taxon>
        <taxon>Craniata</taxon>
        <taxon>Vertebrata</taxon>
        <taxon>Euteleostomi</taxon>
        <taxon>Actinopterygii</taxon>
        <taxon>Neopterygii</taxon>
        <taxon>Teleostei</taxon>
        <taxon>Neoteleostei</taxon>
        <taxon>Acanthomorphata</taxon>
        <taxon>Ovalentaria</taxon>
        <taxon>Cichlomorphae</taxon>
        <taxon>Cichliformes</taxon>
        <taxon>Cichlidae</taxon>
        <taxon>African cichlids</taxon>
        <taxon>Pseudocrenilabrinae</taxon>
        <taxon>Haplochromini</taxon>
        <taxon>Maylandia</taxon>
        <taxon>Maylandia zebra complex</taxon>
    </lineage>
</organism>
<dbReference type="SUPFAM" id="SSF57716">
    <property type="entry name" value="Glucocorticoid receptor-like (DNA-binding domain)"/>
    <property type="match status" value="1"/>
</dbReference>
<feature type="domain" description="TRASH" evidence="5">
    <location>
        <begin position="414"/>
        <end position="449"/>
    </location>
</feature>
<dbReference type="Pfam" id="PF24900">
    <property type="entry name" value="TRASH_ZMYM4"/>
    <property type="match status" value="1"/>
</dbReference>
<reference evidence="6" key="3">
    <citation type="submission" date="2025-09" db="UniProtKB">
        <authorList>
            <consortium name="Ensembl"/>
        </authorList>
    </citation>
    <scope>IDENTIFICATION</scope>
</reference>
<dbReference type="Pfam" id="PF12012">
    <property type="entry name" value="DUF3504"/>
    <property type="match status" value="1"/>
</dbReference>
<evidence type="ECO:0000256" key="1">
    <source>
        <dbReference type="ARBA" id="ARBA00022499"/>
    </source>
</evidence>
<dbReference type="SMART" id="SM00746">
    <property type="entry name" value="TRASH"/>
    <property type="match status" value="9"/>
</dbReference>
<evidence type="ECO:0000256" key="3">
    <source>
        <dbReference type="ARBA" id="ARBA00022843"/>
    </source>
</evidence>
<dbReference type="STRING" id="106582.ENSMZEP00005034876"/>
<dbReference type="InterPro" id="IPR057926">
    <property type="entry name" value="QRICH1_dom"/>
</dbReference>
<dbReference type="AlphaFoldDB" id="A0A3P9DL26"/>
<dbReference type="GeneTree" id="ENSGT00940000166582"/>
<dbReference type="Ensembl" id="ENSMZET00005036120.1">
    <property type="protein sequence ID" value="ENSMZEP00005034876.1"/>
    <property type="gene ID" value="ENSMZEG00005026063.1"/>
</dbReference>
<dbReference type="PANTHER" id="PTHR45736:SF5">
    <property type="entry name" value="ZINC FINGER MYM-TYPE PROTEIN 4"/>
    <property type="match status" value="1"/>
</dbReference>
<accession>A0A3P9DL26</accession>
<keyword evidence="3" id="KW-0832">Ubl conjugation</keyword>
<feature type="domain" description="TRASH" evidence="5">
    <location>
        <begin position="293"/>
        <end position="329"/>
    </location>
</feature>
<sequence>PLVTVKDEPVDEEYEQALMSSSSTASVKDEPNTARVRHTLLKDLIGSVYSESSETQTLPIVSPPSSHMFCAHCKKSLMKGQTAFQRKGSPALFCSTTCLSLSQARGATKICHNCQKLIIRPQDVILAPDLKGLMKEFCGQICLTSFNYKKTCEHSSPVLLFVVSLQSKHEVILSGAVHKMCSDACFNRFRTVNNLSMAGCANCGSYCHSKPLMLKLEEGSKTVCNLDCLGKYKEKSKITKMTQPCTMCRTARFVAEMVDSKNSDDSVDLFCSSSCVMAYKVQTVSSSGARINCDNCGKNSVPSYHLAMSDTSIRNFCTLPCVMAFQLVFQTSVVSFSQVNVFTKLPMGSSQIQPVSTTPVQQEAKVSQKVNCFQCSRVITFKPELIQMKDKMVFLCSVDCSHEFKKANNVTSVCEYCMIEKITRDVKRVNNKDCYFCSDGCKLLFRHDLSKNWGKHCHSCVYCHSVSKKLVTAQYGGSTEEFCSEECRSKYTMLFCHVAKCDTCGRKGKLKQSLPMLGEVKHFCDLSCLLQFCCETVATDFLLRRFKFVAVLLSASTGEATPVIANVISLAGTPKGKPNTSDRKMLLSFFCPSDQHSDRNGEDSSSSPTKILKNKALLCRPLVQNKGVSCKTQTVDVEAQTDDIFPKMVILPVPVPVYLPVPMNMYSQCTPKPVGLPLPLPVPMFLPVTMDSAERIVETIQEIKQKIPSDPYEAELILMAEMVAEDDENNDKPETRKEEKAVKKTPEKQEAPVTDGETKHLMRPRKDESRGYSRPSSHHITGTSKKPVEVEIPKLKSEYGVDAWKRWIQWRQTQPNLENPRFDFIIKNKQTWLLILMSARPLELKEDLLSCTTAELSYGLCCFIAEVKRPNGEPYSPDTMFYLCLGIQQYLFQNGRVENIFMDRFYNKFSIEFTNLLRGFKPSITPSGYIHSRVEEEFLWDCKQLGAYSPIVLLNTLLFFCCKYFGFTKVEQHRQLSFAHVMRCTKTNLNNTKTTFLRFYPPLSGPEGGPAKKRKEEESKEEILEMMENTENPLRCPVRLYEFYLSKCSESVKQRTNMFYLHPERCCVPNSPLWFSSTALDDTTMEAMLIRILTVRELHLDTKQQTSDDPPFIPEEEEDSE</sequence>
<evidence type="ECO:0000256" key="4">
    <source>
        <dbReference type="SAM" id="MobiDB-lite"/>
    </source>
</evidence>
<evidence type="ECO:0000313" key="7">
    <source>
        <dbReference type="Proteomes" id="UP000265160"/>
    </source>
</evidence>
<evidence type="ECO:0000259" key="5">
    <source>
        <dbReference type="SMART" id="SM00746"/>
    </source>
</evidence>
<feature type="compositionally biased region" description="Polar residues" evidence="4">
    <location>
        <begin position="774"/>
        <end position="784"/>
    </location>
</feature>